<dbReference type="PANTHER" id="PTHR33927">
    <property type="entry name" value="TRANSMEMBRANE PROTEIN"/>
    <property type="match status" value="1"/>
</dbReference>
<feature type="transmembrane region" description="Helical" evidence="1">
    <location>
        <begin position="47"/>
        <end position="64"/>
    </location>
</feature>
<dbReference type="EMBL" id="JAPZBU010000004">
    <property type="protein sequence ID" value="KAJ5408835.1"/>
    <property type="molecule type" value="Genomic_DNA"/>
</dbReference>
<proteinExistence type="predicted"/>
<evidence type="ECO:0000256" key="1">
    <source>
        <dbReference type="SAM" id="Phobius"/>
    </source>
</evidence>
<dbReference type="GO" id="GO:0048315">
    <property type="term" value="P:conidium formation"/>
    <property type="evidence" value="ECO:0007669"/>
    <property type="project" value="TreeGrafter"/>
</dbReference>
<keyword evidence="1" id="KW-1133">Transmembrane helix</keyword>
<reference evidence="2" key="2">
    <citation type="journal article" date="2023" name="IMA Fungus">
        <title>Comparative genomic study of the Penicillium genus elucidates a diverse pangenome and 15 lateral gene transfer events.</title>
        <authorList>
            <person name="Petersen C."/>
            <person name="Sorensen T."/>
            <person name="Nielsen M.R."/>
            <person name="Sondergaard T.E."/>
            <person name="Sorensen J.L."/>
            <person name="Fitzpatrick D.A."/>
            <person name="Frisvad J.C."/>
            <person name="Nielsen K.L."/>
        </authorList>
    </citation>
    <scope>NUCLEOTIDE SEQUENCE</scope>
    <source>
        <strain evidence="2">IBT 29677</strain>
    </source>
</reference>
<evidence type="ECO:0000313" key="2">
    <source>
        <dbReference type="EMBL" id="KAJ5408835.1"/>
    </source>
</evidence>
<reference evidence="2" key="1">
    <citation type="submission" date="2022-12" db="EMBL/GenBank/DDBJ databases">
        <authorList>
            <person name="Petersen C."/>
        </authorList>
    </citation>
    <scope>NUCLEOTIDE SEQUENCE</scope>
    <source>
        <strain evidence="2">IBT 29677</strain>
    </source>
</reference>
<dbReference type="RefSeq" id="XP_056493150.1">
    <property type="nucleotide sequence ID" value="XM_056627355.1"/>
</dbReference>
<dbReference type="GO" id="GO:0075306">
    <property type="term" value="P:regulation of conidium formation"/>
    <property type="evidence" value="ECO:0007669"/>
    <property type="project" value="TreeGrafter"/>
</dbReference>
<accession>A0A9W9W9X7</accession>
<dbReference type="GO" id="GO:0043935">
    <property type="term" value="P:sexual sporulation resulting in formation of a cellular spore"/>
    <property type="evidence" value="ECO:0007669"/>
    <property type="project" value="TreeGrafter"/>
</dbReference>
<dbReference type="Proteomes" id="UP001147747">
    <property type="component" value="Unassembled WGS sequence"/>
</dbReference>
<name>A0A9W9W9X7_9EURO</name>
<gene>
    <name evidence="2" type="ORF">N7509_002718</name>
</gene>
<organism evidence="2 3">
    <name type="scientific">Penicillium cosmopolitanum</name>
    <dbReference type="NCBI Taxonomy" id="1131564"/>
    <lineage>
        <taxon>Eukaryota</taxon>
        <taxon>Fungi</taxon>
        <taxon>Dikarya</taxon>
        <taxon>Ascomycota</taxon>
        <taxon>Pezizomycotina</taxon>
        <taxon>Eurotiomycetes</taxon>
        <taxon>Eurotiomycetidae</taxon>
        <taxon>Eurotiales</taxon>
        <taxon>Aspergillaceae</taxon>
        <taxon>Penicillium</taxon>
    </lineage>
</organism>
<feature type="transmembrane region" description="Helical" evidence="1">
    <location>
        <begin position="162"/>
        <end position="181"/>
    </location>
</feature>
<keyword evidence="1" id="KW-0812">Transmembrane</keyword>
<feature type="transmembrane region" description="Helical" evidence="1">
    <location>
        <begin position="122"/>
        <end position="142"/>
    </location>
</feature>
<evidence type="ECO:0000313" key="3">
    <source>
        <dbReference type="Proteomes" id="UP001147747"/>
    </source>
</evidence>
<dbReference type="AlphaFoldDB" id="A0A9W9W9X7"/>
<sequence length="469" mass="52248">MGSTSDIPTPGRTIDVEPRDLEAQAVQGQPKRFANIRYAVMSIYRRLFTLVFFANIGVFVWIMVSDRKLVALVNATAANLLACGLARQPLVVNAIFWVVCCIPRSAPFVLRRWAAKAYHYGGVHSGCGIAALVWYLGFIGLISQQYWGPSAPTADASAVNFSAAPITLAYIILVLLVAIPVVAHPTLRAKRHDYFELTHRFSGWLVIALFVALLMVFAHEITQAEGLALGYFLLRLPAFWFLVVTVIAIVHPWLLLRKVPVRAEVLSTHAVRLHFNYRPTSFGKGISLSRHPLRDWHGFATFPDPTPTDKNEAPGFSCLVSKAGDWTTDCIQNPPTHLWKRGVRITGFAYAMRVFRRIIVVTTGSGIGPCLSFLGDHNRPALRVVWQTRAPLRTYGEGVMDLVRRMDPSPIVMDTNVCGRIDMVPIVQRQVQEFDAEAVCVISNPMLTRRIVYELEVRGVPAFGPIFDS</sequence>
<protein>
    <recommendedName>
        <fullName evidence="4">Integral membrane protein TmpA</fullName>
    </recommendedName>
</protein>
<dbReference type="GO" id="GO:0005886">
    <property type="term" value="C:plasma membrane"/>
    <property type="evidence" value="ECO:0007669"/>
    <property type="project" value="TreeGrafter"/>
</dbReference>
<evidence type="ECO:0008006" key="4">
    <source>
        <dbReference type="Google" id="ProtNLM"/>
    </source>
</evidence>
<dbReference type="InterPro" id="IPR052979">
    <property type="entry name" value="Adenylate-forming_domain"/>
</dbReference>
<comment type="caution">
    <text evidence="2">The sequence shown here is derived from an EMBL/GenBank/DDBJ whole genome shotgun (WGS) entry which is preliminary data.</text>
</comment>
<dbReference type="OrthoDB" id="3142841at2759"/>
<feature type="transmembrane region" description="Helical" evidence="1">
    <location>
        <begin position="238"/>
        <end position="256"/>
    </location>
</feature>
<keyword evidence="3" id="KW-1185">Reference proteome</keyword>
<feature type="transmembrane region" description="Helical" evidence="1">
    <location>
        <begin position="201"/>
        <end position="218"/>
    </location>
</feature>
<dbReference type="PANTHER" id="PTHR33927:SF3">
    <property type="entry name" value="INTEGRAL MEMBRANE PROTEIN TMPA"/>
    <property type="match status" value="1"/>
</dbReference>
<dbReference type="GeneID" id="81366335"/>
<keyword evidence="1" id="KW-0472">Membrane</keyword>